<dbReference type="AlphaFoldDB" id="A0A0E9TB35"/>
<protein>
    <submittedName>
        <fullName evidence="1">Uncharacterized protein</fullName>
    </submittedName>
</protein>
<name>A0A0E9TB35_ANGAN</name>
<reference evidence="1" key="2">
    <citation type="journal article" date="2015" name="Fish Shellfish Immunol.">
        <title>Early steps in the European eel (Anguilla anguilla)-Vibrio vulnificus interaction in the gills: Role of the RtxA13 toxin.</title>
        <authorList>
            <person name="Callol A."/>
            <person name="Pajuelo D."/>
            <person name="Ebbesson L."/>
            <person name="Teles M."/>
            <person name="MacKenzie S."/>
            <person name="Amaro C."/>
        </authorList>
    </citation>
    <scope>NUCLEOTIDE SEQUENCE</scope>
</reference>
<reference evidence="1" key="1">
    <citation type="submission" date="2014-11" db="EMBL/GenBank/DDBJ databases">
        <authorList>
            <person name="Amaro Gonzalez C."/>
        </authorList>
    </citation>
    <scope>NUCLEOTIDE SEQUENCE</scope>
</reference>
<accession>A0A0E9TB35</accession>
<organism evidence="1">
    <name type="scientific">Anguilla anguilla</name>
    <name type="common">European freshwater eel</name>
    <name type="synonym">Muraena anguilla</name>
    <dbReference type="NCBI Taxonomy" id="7936"/>
    <lineage>
        <taxon>Eukaryota</taxon>
        <taxon>Metazoa</taxon>
        <taxon>Chordata</taxon>
        <taxon>Craniata</taxon>
        <taxon>Vertebrata</taxon>
        <taxon>Euteleostomi</taxon>
        <taxon>Actinopterygii</taxon>
        <taxon>Neopterygii</taxon>
        <taxon>Teleostei</taxon>
        <taxon>Anguilliformes</taxon>
        <taxon>Anguillidae</taxon>
        <taxon>Anguilla</taxon>
    </lineage>
</organism>
<proteinExistence type="predicted"/>
<sequence>MKFQIRVGIGQSHMFSHTQI</sequence>
<dbReference type="EMBL" id="GBXM01057673">
    <property type="protein sequence ID" value="JAH50904.1"/>
    <property type="molecule type" value="Transcribed_RNA"/>
</dbReference>
<evidence type="ECO:0000313" key="1">
    <source>
        <dbReference type="EMBL" id="JAH50904.1"/>
    </source>
</evidence>